<comment type="caution">
    <text evidence="1">The sequence shown here is derived from an EMBL/GenBank/DDBJ whole genome shotgun (WGS) entry which is preliminary data.</text>
</comment>
<proteinExistence type="predicted"/>
<dbReference type="EMBL" id="AVPK01000024">
    <property type="protein sequence ID" value="KGN35281.1"/>
    <property type="molecule type" value="Genomic_DNA"/>
</dbReference>
<dbReference type="AlphaFoldDB" id="A0A0A0JHY8"/>
<dbReference type="RefSeq" id="WP_281175028.1">
    <property type="nucleotide sequence ID" value="NZ_AVPK01000024.1"/>
</dbReference>
<organism evidence="1 2">
    <name type="scientific">Knoellia subterranea KCTC 19937</name>
    <dbReference type="NCBI Taxonomy" id="1385521"/>
    <lineage>
        <taxon>Bacteria</taxon>
        <taxon>Bacillati</taxon>
        <taxon>Actinomycetota</taxon>
        <taxon>Actinomycetes</taxon>
        <taxon>Micrococcales</taxon>
        <taxon>Intrasporangiaceae</taxon>
        <taxon>Knoellia</taxon>
    </lineage>
</organism>
<evidence type="ECO:0000313" key="2">
    <source>
        <dbReference type="Proteomes" id="UP000030011"/>
    </source>
</evidence>
<keyword evidence="2" id="KW-1185">Reference proteome</keyword>
<gene>
    <name evidence="1" type="ORF">N803_09205</name>
</gene>
<reference evidence="1 2" key="1">
    <citation type="submission" date="2013-08" db="EMBL/GenBank/DDBJ databases">
        <title>The genome sequence of Knoellia subterranea.</title>
        <authorList>
            <person name="Zhu W."/>
            <person name="Wang G."/>
        </authorList>
    </citation>
    <scope>NUCLEOTIDE SEQUENCE [LARGE SCALE GENOMIC DNA]</scope>
    <source>
        <strain evidence="1 2">KCTC 19937</strain>
    </source>
</reference>
<sequence length="42" mass="4928">MTDDFTVELCDEGQVLSHEWDRMGLSPAQKQLAMEQRMRTNE</sequence>
<accession>A0A0A0JHY8</accession>
<protein>
    <submittedName>
        <fullName evidence="1">Uncharacterized protein</fullName>
    </submittedName>
</protein>
<dbReference type="Proteomes" id="UP000030011">
    <property type="component" value="Unassembled WGS sequence"/>
</dbReference>
<evidence type="ECO:0000313" key="1">
    <source>
        <dbReference type="EMBL" id="KGN35281.1"/>
    </source>
</evidence>
<name>A0A0A0JHY8_9MICO</name>